<evidence type="ECO:0000313" key="4">
    <source>
        <dbReference type="EMBL" id="NER15032.1"/>
    </source>
</evidence>
<evidence type="ECO:0000256" key="2">
    <source>
        <dbReference type="SAM" id="Phobius"/>
    </source>
</evidence>
<organism evidence="4 5">
    <name type="scientific">Leptobacterium flavescens</name>
    <dbReference type="NCBI Taxonomy" id="472055"/>
    <lineage>
        <taxon>Bacteria</taxon>
        <taxon>Pseudomonadati</taxon>
        <taxon>Bacteroidota</taxon>
        <taxon>Flavobacteriia</taxon>
        <taxon>Flavobacteriales</taxon>
        <taxon>Flavobacteriaceae</taxon>
        <taxon>Leptobacterium</taxon>
    </lineage>
</organism>
<keyword evidence="2" id="KW-0472">Membrane</keyword>
<protein>
    <recommendedName>
        <fullName evidence="3">YEATS-Like-Associating Three TM domain-containing protein</fullName>
    </recommendedName>
</protein>
<feature type="transmembrane region" description="Helical" evidence="2">
    <location>
        <begin position="38"/>
        <end position="60"/>
    </location>
</feature>
<dbReference type="InterPro" id="IPR046890">
    <property type="entry name" value="YLATT"/>
</dbReference>
<dbReference type="Pfam" id="PF20303">
    <property type="entry name" value="YLATT"/>
    <property type="match status" value="1"/>
</dbReference>
<keyword evidence="2" id="KW-0812">Transmembrane</keyword>
<feature type="transmembrane region" description="Helical" evidence="2">
    <location>
        <begin position="6"/>
        <end position="26"/>
    </location>
</feature>
<gene>
    <name evidence="4" type="ORF">GWK08_16370</name>
</gene>
<reference evidence="4 5" key="1">
    <citation type="submission" date="2020-01" db="EMBL/GenBank/DDBJ databases">
        <title>Leptobacterium flavescens.</title>
        <authorList>
            <person name="Wang G."/>
        </authorList>
    </citation>
    <scope>NUCLEOTIDE SEQUENCE [LARGE SCALE GENOMIC DNA]</scope>
    <source>
        <strain evidence="4 5">KCTC 22160</strain>
    </source>
</reference>
<keyword evidence="2" id="KW-1133">Transmembrane helix</keyword>
<proteinExistence type="predicted"/>
<keyword evidence="5" id="KW-1185">Reference proteome</keyword>
<evidence type="ECO:0000256" key="1">
    <source>
        <dbReference type="SAM" id="Coils"/>
    </source>
</evidence>
<sequence>MNHISILIVLIVAIGGLAGLTNYLLLYYKGMITQKWEVLRHLLSGIGAAILVPLLLNMMSSDLIRHTDDYDPINYFVFAGFCFVAGYFSDRFINTIGDKILKDIENTRNKADQALSQVQENEEKVDLLVSNEAEIEEEEVQTEPQIDLAGFRSQHQMADDDAQDQIDGVVNAFTGKYKFRTLEGITKELKSTTGVVRSLLEEMEKEGAAKRLTRQDGKTIWGLTHKGKMLTKK</sequence>
<feature type="transmembrane region" description="Helical" evidence="2">
    <location>
        <begin position="72"/>
        <end position="89"/>
    </location>
</feature>
<dbReference type="AlphaFoldDB" id="A0A6P0UR73"/>
<dbReference type="EMBL" id="JAABOO010000004">
    <property type="protein sequence ID" value="NER15032.1"/>
    <property type="molecule type" value="Genomic_DNA"/>
</dbReference>
<dbReference type="RefSeq" id="WP_163608334.1">
    <property type="nucleotide sequence ID" value="NZ_JAABOO010000004.1"/>
</dbReference>
<dbReference type="Proteomes" id="UP000468581">
    <property type="component" value="Unassembled WGS sequence"/>
</dbReference>
<feature type="coiled-coil region" evidence="1">
    <location>
        <begin position="101"/>
        <end position="138"/>
    </location>
</feature>
<evidence type="ECO:0000313" key="5">
    <source>
        <dbReference type="Proteomes" id="UP000468581"/>
    </source>
</evidence>
<feature type="domain" description="YEATS-Like-Associating Three TM" evidence="3">
    <location>
        <begin position="3"/>
        <end position="111"/>
    </location>
</feature>
<keyword evidence="1" id="KW-0175">Coiled coil</keyword>
<evidence type="ECO:0000259" key="3">
    <source>
        <dbReference type="Pfam" id="PF20303"/>
    </source>
</evidence>
<comment type="caution">
    <text evidence="4">The sequence shown here is derived from an EMBL/GenBank/DDBJ whole genome shotgun (WGS) entry which is preliminary data.</text>
</comment>
<accession>A0A6P0UR73</accession>
<name>A0A6P0UR73_9FLAO</name>